<sequence length="262" mass="28750">MGNSIYRFLCGLCAPSSSEHGLHGAHPAVAALGRDVLSFQSTSQVPDELSRHVVSSKKAQANWYKKLLVAWKKARPPPKTPEEAAAFVVQTLKNHQKADVEGLLSFYGLPHPNAAAAAAGAPAARPPPKKAQQGAKFELHTLPIDPKSVADGDTVNVPVPNARGEEVLAKKYRIRLRGIDAPESAMPYGKEAKEALLKLVQGKSLKEQMLKKGFAWHYTAYDQRPELAKWEKQAQTGRKGLWAASKPQKPWEWRKDKRNGTA</sequence>
<dbReference type="EMBL" id="NCVQ01000004">
    <property type="protein sequence ID" value="PWZ33129.1"/>
    <property type="molecule type" value="Genomic_DNA"/>
</dbReference>
<keyword evidence="1" id="KW-0540">Nuclease</keyword>
<gene>
    <name evidence="6" type="ORF">Zm00014a_028342</name>
</gene>
<dbReference type="Gene3D" id="2.40.50.90">
    <property type="match status" value="2"/>
</dbReference>
<evidence type="ECO:0000256" key="1">
    <source>
        <dbReference type="ARBA" id="ARBA00022722"/>
    </source>
</evidence>
<evidence type="ECO:0000256" key="3">
    <source>
        <dbReference type="ARBA" id="ARBA00022801"/>
    </source>
</evidence>
<evidence type="ECO:0000259" key="5">
    <source>
        <dbReference type="SMART" id="SM00318"/>
    </source>
</evidence>
<keyword evidence="3" id="KW-0378">Hydrolase</keyword>
<name>A0A3L6FJW3_MAIZE</name>
<dbReference type="EMBL" id="NCVQ01000004">
    <property type="protein sequence ID" value="PWZ33131.1"/>
    <property type="molecule type" value="Genomic_DNA"/>
</dbReference>
<accession>A0A3L6FJW3</accession>
<dbReference type="EMBL" id="NCVQ01000004">
    <property type="protein sequence ID" value="PWZ33128.1"/>
    <property type="molecule type" value="Genomic_DNA"/>
</dbReference>
<comment type="caution">
    <text evidence="6">The sequence shown here is derived from an EMBL/GenBank/DDBJ whole genome shotgun (WGS) entry which is preliminary data.</text>
</comment>
<dbReference type="InterPro" id="IPR016071">
    <property type="entry name" value="Staphylococal_nuclease_OB-fold"/>
</dbReference>
<dbReference type="PANTHER" id="PTHR12302">
    <property type="entry name" value="EBNA2 BINDING PROTEIN P100"/>
    <property type="match status" value="1"/>
</dbReference>
<dbReference type="Pfam" id="PF00565">
    <property type="entry name" value="SNase"/>
    <property type="match status" value="1"/>
</dbReference>
<dbReference type="AlphaFoldDB" id="A0A3L6FJW3"/>
<accession>A0A3L6FJV2</accession>
<organism evidence="6">
    <name type="scientific">Zea mays</name>
    <name type="common">Maize</name>
    <dbReference type="NCBI Taxonomy" id="4577"/>
    <lineage>
        <taxon>Eukaryota</taxon>
        <taxon>Viridiplantae</taxon>
        <taxon>Streptophyta</taxon>
        <taxon>Embryophyta</taxon>
        <taxon>Tracheophyta</taxon>
        <taxon>Spermatophyta</taxon>
        <taxon>Magnoliopsida</taxon>
        <taxon>Liliopsida</taxon>
        <taxon>Poales</taxon>
        <taxon>Poaceae</taxon>
        <taxon>PACMAD clade</taxon>
        <taxon>Panicoideae</taxon>
        <taxon>Andropogonodae</taxon>
        <taxon>Andropogoneae</taxon>
        <taxon>Tripsacinae</taxon>
        <taxon>Zea</taxon>
    </lineage>
</organism>
<dbReference type="ExpressionAtlas" id="A0A3L6FJW3">
    <property type="expression patterns" value="baseline and differential"/>
</dbReference>
<feature type="region of interest" description="Disordered" evidence="4">
    <location>
        <begin position="232"/>
        <end position="262"/>
    </location>
</feature>
<evidence type="ECO:0000313" key="7">
    <source>
        <dbReference type="EMBL" id="PWZ33130.1"/>
    </source>
</evidence>
<dbReference type="PANTHER" id="PTHR12302:SF3">
    <property type="entry name" value="SERINE_THREONINE-PROTEIN KINASE 31"/>
    <property type="match status" value="1"/>
</dbReference>
<evidence type="ECO:0000256" key="2">
    <source>
        <dbReference type="ARBA" id="ARBA00022759"/>
    </source>
</evidence>
<keyword evidence="2" id="KW-0255">Endonuclease</keyword>
<evidence type="ECO:0000313" key="6">
    <source>
        <dbReference type="EMBL" id="PWZ33129.1"/>
    </source>
</evidence>
<dbReference type="Proteomes" id="UP000251960">
    <property type="component" value="Chromosome 3"/>
</dbReference>
<proteinExistence type="predicted"/>
<dbReference type="InterPro" id="IPR035437">
    <property type="entry name" value="SNase_OB-fold_sf"/>
</dbReference>
<feature type="compositionally biased region" description="Basic and acidic residues" evidence="4">
    <location>
        <begin position="249"/>
        <end position="262"/>
    </location>
</feature>
<evidence type="ECO:0000313" key="8">
    <source>
        <dbReference type="Proteomes" id="UP000251960"/>
    </source>
</evidence>
<accession>A0A3L6FJ56</accession>
<feature type="domain" description="TNase-like" evidence="5">
    <location>
        <begin position="140"/>
        <end position="244"/>
    </location>
</feature>
<protein>
    <submittedName>
        <fullName evidence="7">Putative staphylococcal-like nuclease CAN1</fullName>
    </submittedName>
</protein>
<dbReference type="SUPFAM" id="SSF50199">
    <property type="entry name" value="Staphylococcal nuclease"/>
    <property type="match status" value="1"/>
</dbReference>
<evidence type="ECO:0000256" key="4">
    <source>
        <dbReference type="SAM" id="MobiDB-lite"/>
    </source>
</evidence>
<dbReference type="GO" id="GO:0016787">
    <property type="term" value="F:hydrolase activity"/>
    <property type="evidence" value="ECO:0007669"/>
    <property type="project" value="UniProtKB-KW"/>
</dbReference>
<dbReference type="GO" id="GO:0004519">
    <property type="term" value="F:endonuclease activity"/>
    <property type="evidence" value="ECO:0007669"/>
    <property type="project" value="UniProtKB-KW"/>
</dbReference>
<reference evidence="6 8" key="1">
    <citation type="journal article" date="2018" name="Nat. Genet.">
        <title>Extensive intraspecific gene order and gene structural variations between Mo17 and other maize genomes.</title>
        <authorList>
            <person name="Sun S."/>
            <person name="Zhou Y."/>
            <person name="Chen J."/>
            <person name="Shi J."/>
            <person name="Zhao H."/>
            <person name="Zhao H."/>
            <person name="Song W."/>
            <person name="Zhang M."/>
            <person name="Cui Y."/>
            <person name="Dong X."/>
            <person name="Liu H."/>
            <person name="Ma X."/>
            <person name="Jiao Y."/>
            <person name="Wang B."/>
            <person name="Wei X."/>
            <person name="Stein J.C."/>
            <person name="Glaubitz J.C."/>
            <person name="Lu F."/>
            <person name="Yu G."/>
            <person name="Liang C."/>
            <person name="Fengler K."/>
            <person name="Li B."/>
            <person name="Rafalski A."/>
            <person name="Schnable P.S."/>
            <person name="Ware D.H."/>
            <person name="Buckler E.S."/>
            <person name="Lai J."/>
        </authorList>
    </citation>
    <scope>NUCLEOTIDE SEQUENCE [LARGE SCALE GENOMIC DNA]</scope>
    <source>
        <strain evidence="8">cv. Missouri 17</strain>
        <tissue evidence="6">Seedling</tissue>
    </source>
</reference>
<dbReference type="SMART" id="SM00318">
    <property type="entry name" value="SNc"/>
    <property type="match status" value="1"/>
</dbReference>
<dbReference type="EMBL" id="NCVQ01000004">
    <property type="protein sequence ID" value="PWZ33130.1"/>
    <property type="molecule type" value="Genomic_DNA"/>
</dbReference>